<dbReference type="PANTHER" id="PTHR22893">
    <property type="entry name" value="NADH OXIDOREDUCTASE-RELATED"/>
    <property type="match status" value="1"/>
</dbReference>
<reference evidence="2" key="2">
    <citation type="submission" date="2025-08" db="UniProtKB">
        <authorList>
            <consortium name="EnsemblFungi"/>
        </authorList>
    </citation>
    <scope>IDENTIFICATION</scope>
    <source>
        <strain evidence="2">4287 / CBS 123668 / FGSC 9935 / NRRL 34936</strain>
    </source>
</reference>
<dbReference type="PANTHER" id="PTHR22893:SF91">
    <property type="entry name" value="NADPH DEHYDROGENASE 2-RELATED"/>
    <property type="match status" value="1"/>
</dbReference>
<dbReference type="AlphaFoldDB" id="A0A0D2YFV2"/>
<dbReference type="VEuPathDB" id="FungiDB:FOXG_15190"/>
<dbReference type="InterPro" id="IPR001155">
    <property type="entry name" value="OxRdtase_FMN_N"/>
</dbReference>
<dbReference type="CDD" id="cd02933">
    <property type="entry name" value="OYE_like_FMN"/>
    <property type="match status" value="1"/>
</dbReference>
<dbReference type="Gene3D" id="3.20.20.70">
    <property type="entry name" value="Aldolase class I"/>
    <property type="match status" value="1"/>
</dbReference>
<name>A0A0D2YFV2_FUSOF</name>
<dbReference type="GO" id="GO:0003959">
    <property type="term" value="F:NADPH dehydrogenase activity"/>
    <property type="evidence" value="ECO:0007669"/>
    <property type="project" value="TreeGrafter"/>
</dbReference>
<dbReference type="Pfam" id="PF00724">
    <property type="entry name" value="Oxidored_FMN"/>
    <property type="match status" value="1"/>
</dbReference>
<protein>
    <submittedName>
        <fullName evidence="2">Uncharacterized protein</fullName>
    </submittedName>
</protein>
<dbReference type="Proteomes" id="UP000002489">
    <property type="component" value="Unassembled WGS sequence"/>
</dbReference>
<proteinExistence type="predicted"/>
<dbReference type="SUPFAM" id="SSF51395">
    <property type="entry name" value="FMN-linked oxidoreductases"/>
    <property type="match status" value="1"/>
</dbReference>
<dbReference type="InterPro" id="IPR013785">
    <property type="entry name" value="Aldolase_TIM"/>
</dbReference>
<keyword evidence="1" id="KW-0285">Flavoprotein</keyword>
<dbReference type="InterPro" id="IPR045247">
    <property type="entry name" value="Oye-like"/>
</dbReference>
<organism evidence="2 3">
    <name type="scientific">Fusarium oxysporum (strain Fo5176)</name>
    <name type="common">Fusarium vascular wilt</name>
    <dbReference type="NCBI Taxonomy" id="660025"/>
    <lineage>
        <taxon>Eukaryota</taxon>
        <taxon>Fungi</taxon>
        <taxon>Dikarya</taxon>
        <taxon>Ascomycota</taxon>
        <taxon>Pezizomycotina</taxon>
        <taxon>Sordariomycetes</taxon>
        <taxon>Hypocreomycetidae</taxon>
        <taxon>Hypocreales</taxon>
        <taxon>Nectriaceae</taxon>
        <taxon>Fusarium</taxon>
        <taxon>Fusarium oxysporum species complex</taxon>
    </lineage>
</organism>
<gene>
    <name evidence="2" type="primary">28956268</name>
</gene>
<dbReference type="EnsemblFungi" id="FOXG_15190T0">
    <property type="protein sequence ID" value="FOXG_15190P0"/>
    <property type="gene ID" value="FOXG_15190"/>
</dbReference>
<reference evidence="3" key="1">
    <citation type="journal article" date="2012" name="Mol. Plant Microbe Interact.">
        <title>A highly conserved effector in Fusarium oxysporum is required for full virulence on Arabidopsis.</title>
        <authorList>
            <person name="Thatcher L.F."/>
            <person name="Gardiner D.M."/>
            <person name="Kazan K."/>
            <person name="Manners J."/>
        </authorList>
    </citation>
    <scope>NUCLEOTIDE SEQUENCE [LARGE SCALE GENOMIC DNA]</scope>
    <source>
        <strain evidence="3">Fo5176</strain>
    </source>
</reference>
<dbReference type="FunFam" id="3.20.20.70:FF:000138">
    <property type="entry name" value="NADPH dehydrogenase 1"/>
    <property type="match status" value="1"/>
</dbReference>
<sequence>MAAAPITTFNDETETKSLAGSRLFKPIKIGNITPQHRIAMCPLTRYRASDDHVPQPSFQDYYGQRASTPGTLLISEGTFISPDHGGYANAPGIYNQEQIKAWRLVTDAVHAKGGYIFCQLWALGRTASPEVAEKEGIVFRSSGDIPVDSDHPKPRPLSIPEIHETAQSYAQAAKNAIEAGFDGVELHGANGYLIDQFIQDKCNNRTDIYGGSIENRSRFAVEVVQAVCDAVGSERTGIRFSPWSVFNDMRMENPIPQFKDVIEKLKPFKLAYLHLIESRIAGAQDVEGSDQLTFAIESWDRPLLIAGGFTPESARTLVDEDYPSKDIVVSFGRYFLSTPDLPFRIKRGLELNKYNRETFYTPMASEGYTDYPFSDQFLDDIKKDGVVGKA</sequence>
<accession>A0A0D2YFV2</accession>
<dbReference type="GO" id="GO:0010181">
    <property type="term" value="F:FMN binding"/>
    <property type="evidence" value="ECO:0007669"/>
    <property type="project" value="InterPro"/>
</dbReference>
<evidence type="ECO:0000313" key="2">
    <source>
        <dbReference type="EnsemblFungi" id="FOXG_15190P0"/>
    </source>
</evidence>
<evidence type="ECO:0000313" key="3">
    <source>
        <dbReference type="Proteomes" id="UP000002489"/>
    </source>
</evidence>
<evidence type="ECO:0000256" key="1">
    <source>
        <dbReference type="ARBA" id="ARBA00022630"/>
    </source>
</evidence>